<evidence type="ECO:0000256" key="1">
    <source>
        <dbReference type="SAM" id="Phobius"/>
    </source>
</evidence>
<sequence length="77" mass="8606">MGQNTSLGSIFISLTKVLYVYLLQLASSARILTTWSGFGLMLSFLYNIEIAVSFSYRVDWPSGAGGFKFLNEFRPVN</sequence>
<dbReference type="EMBL" id="QKWP01000406">
    <property type="protein sequence ID" value="RIB20656.1"/>
    <property type="molecule type" value="Genomic_DNA"/>
</dbReference>
<reference evidence="2 3" key="1">
    <citation type="submission" date="2018-06" db="EMBL/GenBank/DDBJ databases">
        <title>Comparative genomics reveals the genomic features of Rhizophagus irregularis, R. cerebriforme, R. diaphanum and Gigaspora rosea, and their symbiotic lifestyle signature.</title>
        <authorList>
            <person name="Morin E."/>
            <person name="San Clemente H."/>
            <person name="Chen E.C.H."/>
            <person name="De La Providencia I."/>
            <person name="Hainaut M."/>
            <person name="Kuo A."/>
            <person name="Kohler A."/>
            <person name="Murat C."/>
            <person name="Tang N."/>
            <person name="Roy S."/>
            <person name="Loubradou J."/>
            <person name="Henrissat B."/>
            <person name="Grigoriev I.V."/>
            <person name="Corradi N."/>
            <person name="Roux C."/>
            <person name="Martin F.M."/>
        </authorList>
    </citation>
    <scope>NUCLEOTIDE SEQUENCE [LARGE SCALE GENOMIC DNA]</scope>
    <source>
        <strain evidence="2 3">DAOM 194757</strain>
    </source>
</reference>
<keyword evidence="3" id="KW-1185">Reference proteome</keyword>
<dbReference type="Proteomes" id="UP000266673">
    <property type="component" value="Unassembled WGS sequence"/>
</dbReference>
<proteinExistence type="predicted"/>
<evidence type="ECO:0000313" key="2">
    <source>
        <dbReference type="EMBL" id="RIB20656.1"/>
    </source>
</evidence>
<accession>A0A397VN95</accession>
<organism evidence="2 3">
    <name type="scientific">Gigaspora rosea</name>
    <dbReference type="NCBI Taxonomy" id="44941"/>
    <lineage>
        <taxon>Eukaryota</taxon>
        <taxon>Fungi</taxon>
        <taxon>Fungi incertae sedis</taxon>
        <taxon>Mucoromycota</taxon>
        <taxon>Glomeromycotina</taxon>
        <taxon>Glomeromycetes</taxon>
        <taxon>Diversisporales</taxon>
        <taxon>Gigasporaceae</taxon>
        <taxon>Gigaspora</taxon>
    </lineage>
</organism>
<evidence type="ECO:0000313" key="3">
    <source>
        <dbReference type="Proteomes" id="UP000266673"/>
    </source>
</evidence>
<comment type="caution">
    <text evidence="2">The sequence shown here is derived from an EMBL/GenBank/DDBJ whole genome shotgun (WGS) entry which is preliminary data.</text>
</comment>
<keyword evidence="1" id="KW-0472">Membrane</keyword>
<keyword evidence="1" id="KW-1133">Transmembrane helix</keyword>
<keyword evidence="1" id="KW-0812">Transmembrane</keyword>
<feature type="transmembrane region" description="Helical" evidence="1">
    <location>
        <begin position="6"/>
        <end position="23"/>
    </location>
</feature>
<name>A0A397VN95_9GLOM</name>
<feature type="transmembrane region" description="Helical" evidence="1">
    <location>
        <begin position="35"/>
        <end position="56"/>
    </location>
</feature>
<gene>
    <name evidence="2" type="ORF">C2G38_2178773</name>
</gene>
<protein>
    <submittedName>
        <fullName evidence="2">Uncharacterized protein</fullName>
    </submittedName>
</protein>
<dbReference type="AlphaFoldDB" id="A0A397VN95"/>